<dbReference type="EMBL" id="CABEEZ010000126">
    <property type="protein sequence ID" value="VTR52218.1"/>
    <property type="molecule type" value="Genomic_DNA"/>
</dbReference>
<gene>
    <name evidence="2" type="ORF">NCTC12965_06312</name>
</gene>
<dbReference type="PANTHER" id="PTHR10000:SF58">
    <property type="entry name" value="PYRIDOXAL PHOSPHATE PHOSPHATASE YBHA"/>
    <property type="match status" value="1"/>
</dbReference>
<sequence length="113" mass="12728">MANYNETAMSYRVIALDLDGTLLDNQKTYLTAVAGPHWGKARAAGVKVVVVTGRHHVAIHPFYQALQIDTQPFVVTAPICTTSSRKRYWLPIRWQKSRPSRYCNCSSKTIFTA</sequence>
<dbReference type="AlphaFoldDB" id="A0A4V6KTT1"/>
<dbReference type="Pfam" id="PF08282">
    <property type="entry name" value="Hydrolase_3"/>
    <property type="match status" value="1"/>
</dbReference>
<dbReference type="SUPFAM" id="SSF56784">
    <property type="entry name" value="HAD-like"/>
    <property type="match status" value="1"/>
</dbReference>
<accession>A0A4V6KTT1</accession>
<dbReference type="GO" id="GO:0016791">
    <property type="term" value="F:phosphatase activity"/>
    <property type="evidence" value="ECO:0007669"/>
    <property type="project" value="TreeGrafter"/>
</dbReference>
<proteinExistence type="predicted"/>
<dbReference type="InterPro" id="IPR023214">
    <property type="entry name" value="HAD_sf"/>
</dbReference>
<organism evidence="2">
    <name type="scientific">Serratia fonticola</name>
    <dbReference type="NCBI Taxonomy" id="47917"/>
    <lineage>
        <taxon>Bacteria</taxon>
        <taxon>Pseudomonadati</taxon>
        <taxon>Pseudomonadota</taxon>
        <taxon>Gammaproteobacteria</taxon>
        <taxon>Enterobacterales</taxon>
        <taxon>Yersiniaceae</taxon>
        <taxon>Serratia</taxon>
    </lineage>
</organism>
<keyword evidence="1" id="KW-0479">Metal-binding</keyword>
<evidence type="ECO:0000256" key="1">
    <source>
        <dbReference type="ARBA" id="ARBA00022723"/>
    </source>
</evidence>
<reference evidence="2" key="1">
    <citation type="submission" date="2019-05" db="EMBL/GenBank/DDBJ databases">
        <authorList>
            <consortium name="Pathogen Informatics"/>
        </authorList>
    </citation>
    <scope>NUCLEOTIDE SEQUENCE [LARGE SCALE GENOMIC DNA]</scope>
    <source>
        <strain evidence="2">NCTC12965</strain>
    </source>
</reference>
<protein>
    <submittedName>
        <fullName evidence="2">Pyridoxal phosphate (PLP) phosphatase</fullName>
    </submittedName>
</protein>
<dbReference type="PANTHER" id="PTHR10000">
    <property type="entry name" value="PHOSPHOSERINE PHOSPHATASE"/>
    <property type="match status" value="1"/>
</dbReference>
<dbReference type="GO" id="GO:0005829">
    <property type="term" value="C:cytosol"/>
    <property type="evidence" value="ECO:0007669"/>
    <property type="project" value="TreeGrafter"/>
</dbReference>
<evidence type="ECO:0000313" key="2">
    <source>
        <dbReference type="EMBL" id="VTR52218.1"/>
    </source>
</evidence>
<dbReference type="Gene3D" id="3.40.50.1000">
    <property type="entry name" value="HAD superfamily/HAD-like"/>
    <property type="match status" value="1"/>
</dbReference>
<dbReference type="GO" id="GO:0000287">
    <property type="term" value="F:magnesium ion binding"/>
    <property type="evidence" value="ECO:0007669"/>
    <property type="project" value="TreeGrafter"/>
</dbReference>
<name>A0A4V6KTT1_SERFO</name>
<dbReference type="InterPro" id="IPR036412">
    <property type="entry name" value="HAD-like_sf"/>
</dbReference>